<dbReference type="Pfam" id="PF12802">
    <property type="entry name" value="MarR_2"/>
    <property type="match status" value="1"/>
</dbReference>
<dbReference type="OrthoDB" id="3232829at2"/>
<dbReference type="InterPro" id="IPR036388">
    <property type="entry name" value="WH-like_DNA-bd_sf"/>
</dbReference>
<gene>
    <name evidence="2" type="ORF">A5889_000156</name>
    <name evidence="3" type="ORF">A5889_002753</name>
</gene>
<dbReference type="AlphaFoldDB" id="A0A200JCT7"/>
<dbReference type="Gene3D" id="1.10.10.10">
    <property type="entry name" value="Winged helix-like DNA-binding domain superfamily/Winged helix DNA-binding domain"/>
    <property type="match status" value="1"/>
</dbReference>
<sequence>MDYKKIMIRLNNALNQIDLAYSDIAKKNGLTFNSLMLLYIVNDSVNVTQKQICDRLHLPKSTVHSILKNFISKNLLVLVNGSNKKEKYIHFTTSGIQQLEKVFKEIELFESNILSTLGVEKCSQLITISEQLSSIVENEIIGIENTGGNKNGN</sequence>
<dbReference type="InterPro" id="IPR036390">
    <property type="entry name" value="WH_DNA-bd_sf"/>
</dbReference>
<reference evidence="3" key="3">
    <citation type="submission" date="2024-03" db="EMBL/GenBank/DDBJ databases">
        <title>The Genome Sequence of Enterococcus sp. DIV0238c.</title>
        <authorList>
            <consortium name="The Broad Institute Genomics Platform"/>
            <consortium name="The Broad Institute Microbial Omics Core"/>
            <consortium name="The Broad Institute Genomic Center for Infectious Diseases"/>
            <person name="Earl A."/>
            <person name="Manson A."/>
            <person name="Gilmore M."/>
            <person name="Schwartman J."/>
            <person name="Shea T."/>
            <person name="Abouelleil A."/>
            <person name="Cao P."/>
            <person name="Chapman S."/>
            <person name="Cusick C."/>
            <person name="Young S."/>
            <person name="Neafsey D."/>
            <person name="Nusbaum C."/>
            <person name="Birren B."/>
        </authorList>
    </citation>
    <scope>NUCLEOTIDE SEQUENCE</scope>
    <source>
        <strain evidence="3">9D6_DIV0238</strain>
    </source>
</reference>
<dbReference type="EMBL" id="CP147246">
    <property type="protein sequence ID" value="WYJ95205.1"/>
    <property type="molecule type" value="Genomic_DNA"/>
</dbReference>
<accession>A0A200JCT7</accession>
<reference evidence="3" key="2">
    <citation type="submission" date="2017-05" db="EMBL/GenBank/DDBJ databases">
        <authorList>
            <consortium name="The Broad Institute Genomics Platform"/>
            <consortium name="The Broad Institute Genomic Center for Infectious Diseases"/>
            <person name="Earl A."/>
            <person name="Manson A."/>
            <person name="Schwartman J."/>
            <person name="Gilmore M."/>
            <person name="Abouelleil A."/>
            <person name="Cao P."/>
            <person name="Chapman S."/>
            <person name="Cusick C."/>
            <person name="Shea T."/>
            <person name="Young S."/>
            <person name="Neafsey D."/>
            <person name="Nusbaum C."/>
            <person name="Birren B."/>
        </authorList>
    </citation>
    <scope>NUCLEOTIDE SEQUENCE</scope>
    <source>
        <strain evidence="3">9D6_DIV0238</strain>
    </source>
</reference>
<evidence type="ECO:0000313" key="4">
    <source>
        <dbReference type="Proteomes" id="UP000196151"/>
    </source>
</evidence>
<dbReference type="EMBL" id="NIBQ01000001">
    <property type="protein sequence ID" value="OUZ34681.1"/>
    <property type="molecule type" value="Genomic_DNA"/>
</dbReference>
<feature type="domain" description="HTH marR-type" evidence="1">
    <location>
        <begin position="23"/>
        <end position="122"/>
    </location>
</feature>
<dbReference type="InterPro" id="IPR000835">
    <property type="entry name" value="HTH_MarR-typ"/>
</dbReference>
<evidence type="ECO:0000313" key="2">
    <source>
        <dbReference type="EMBL" id="OUZ34681.1"/>
    </source>
</evidence>
<dbReference type="GO" id="GO:0003700">
    <property type="term" value="F:DNA-binding transcription factor activity"/>
    <property type="evidence" value="ECO:0007669"/>
    <property type="project" value="InterPro"/>
</dbReference>
<dbReference type="Proteomes" id="UP000196151">
    <property type="component" value="Chromosome"/>
</dbReference>
<evidence type="ECO:0000313" key="3">
    <source>
        <dbReference type="EMBL" id="WYJ95205.1"/>
    </source>
</evidence>
<keyword evidence="4" id="KW-1185">Reference proteome</keyword>
<proteinExistence type="predicted"/>
<dbReference type="SMART" id="SM00347">
    <property type="entry name" value="HTH_MARR"/>
    <property type="match status" value="1"/>
</dbReference>
<dbReference type="SUPFAM" id="SSF46785">
    <property type="entry name" value="Winged helix' DNA-binding domain"/>
    <property type="match status" value="1"/>
</dbReference>
<protein>
    <recommendedName>
        <fullName evidence="1">HTH marR-type domain-containing protein</fullName>
    </recommendedName>
</protein>
<organism evidence="2">
    <name type="scientific">Candidatus Enterococcus dunnyi</name>
    <dbReference type="NCBI Taxonomy" id="1834192"/>
    <lineage>
        <taxon>Bacteria</taxon>
        <taxon>Bacillati</taxon>
        <taxon>Bacillota</taxon>
        <taxon>Bacilli</taxon>
        <taxon>Lactobacillales</taxon>
        <taxon>Enterococcaceae</taxon>
        <taxon>Enterococcus</taxon>
    </lineage>
</organism>
<reference evidence="2" key="1">
    <citation type="submission" date="2017-05" db="EMBL/GenBank/DDBJ databases">
        <title>The Genome Sequence of Enterococcus sp. 9D6_DIV0238.</title>
        <authorList>
            <consortium name="The Broad Institute Genomics Platform"/>
            <consortium name="The Broad Institute Genomic Center for Infectious Diseases"/>
            <person name="Earl A."/>
            <person name="Manson A."/>
            <person name="Schwartman J."/>
            <person name="Gilmore M."/>
            <person name="Abouelleil A."/>
            <person name="Cao P."/>
            <person name="Chapman S."/>
            <person name="Cusick C."/>
            <person name="Shea T."/>
            <person name="Young S."/>
            <person name="Neafsey D."/>
            <person name="Nusbaum C."/>
            <person name="Birren B."/>
        </authorList>
    </citation>
    <scope>NUCLEOTIDE SEQUENCE [LARGE SCALE GENOMIC DNA]</scope>
    <source>
        <strain evidence="2">9D6_DIV0238</strain>
    </source>
</reference>
<evidence type="ECO:0000259" key="1">
    <source>
        <dbReference type="SMART" id="SM00347"/>
    </source>
</evidence>
<dbReference type="RefSeq" id="WP_087639386.1">
    <property type="nucleotide sequence ID" value="NZ_CP147246.1"/>
</dbReference>
<name>A0A200JCT7_9ENTE</name>